<sequence length="184" mass="21777">MVYRGCLGSNHNSSKTRAGLGSLYVRRAWFRVWLFVRHSQGVTYNEQHNMPRLSHVKEEKIRRALREVSESSTSYVQYWWEDFRRTPRASRRRGCLVDQLFRSADPDLRSCRNAWLLHEWIFAIACLLLDGHEEGTFNAEDVVRQAYRNRETVTFNHWRWTNDEWLNGGRRKLKHPVVSGGGVL</sequence>
<keyword evidence="2" id="KW-1185">Reference proteome</keyword>
<dbReference type="AlphaFoldDB" id="K1Y8A6"/>
<organism evidence="1 2">
    <name type="scientific">Marssonina brunnea f. sp. multigermtubi (strain MB_m1)</name>
    <name type="common">Marssonina leaf spot fungus</name>
    <dbReference type="NCBI Taxonomy" id="1072389"/>
    <lineage>
        <taxon>Eukaryota</taxon>
        <taxon>Fungi</taxon>
        <taxon>Dikarya</taxon>
        <taxon>Ascomycota</taxon>
        <taxon>Pezizomycotina</taxon>
        <taxon>Leotiomycetes</taxon>
        <taxon>Helotiales</taxon>
        <taxon>Drepanopezizaceae</taxon>
        <taxon>Drepanopeziza</taxon>
    </lineage>
</organism>
<accession>K1Y8A6</accession>
<dbReference type="KEGG" id="mbe:MBM_00512"/>
<dbReference type="Proteomes" id="UP000006753">
    <property type="component" value="Unassembled WGS sequence"/>
</dbReference>
<name>K1Y8A6_MARBU</name>
<dbReference type="HOGENOM" id="CLU_1468473_0_0_1"/>
<dbReference type="GeneID" id="18756447"/>
<protein>
    <submittedName>
        <fullName evidence="1">Uncharacterized protein</fullName>
    </submittedName>
</protein>
<proteinExistence type="predicted"/>
<dbReference type="OrthoDB" id="10288996at2759"/>
<dbReference type="InParanoid" id="K1Y8A6"/>
<reference evidence="1 2" key="1">
    <citation type="journal article" date="2012" name="BMC Genomics">
        <title>Sequencing the genome of Marssonina brunnea reveals fungus-poplar co-evolution.</title>
        <authorList>
            <person name="Zhu S."/>
            <person name="Cao Y.-Z."/>
            <person name="Jiang C."/>
            <person name="Tan B.-Y."/>
            <person name="Wang Z."/>
            <person name="Feng S."/>
            <person name="Zhang L."/>
            <person name="Su X.-H."/>
            <person name="Brejova B."/>
            <person name="Vinar T."/>
            <person name="Xu M."/>
            <person name="Wang M.-X."/>
            <person name="Zhang S.-G."/>
            <person name="Huang M.-R."/>
            <person name="Wu R."/>
            <person name="Zhou Y."/>
        </authorList>
    </citation>
    <scope>NUCLEOTIDE SEQUENCE [LARGE SCALE GENOMIC DNA]</scope>
    <source>
        <strain evidence="1 2">MB_m1</strain>
    </source>
</reference>
<gene>
    <name evidence="1" type="ORF">MBM_00512</name>
</gene>
<dbReference type="EMBL" id="JH921428">
    <property type="protein sequence ID" value="EKD21399.1"/>
    <property type="molecule type" value="Genomic_DNA"/>
</dbReference>
<evidence type="ECO:0000313" key="1">
    <source>
        <dbReference type="EMBL" id="EKD21399.1"/>
    </source>
</evidence>
<evidence type="ECO:0000313" key="2">
    <source>
        <dbReference type="Proteomes" id="UP000006753"/>
    </source>
</evidence>